<gene>
    <name evidence="2" type="ORF">SAMN05444410_10293</name>
</gene>
<dbReference type="Proteomes" id="UP000198711">
    <property type="component" value="Unassembled WGS sequence"/>
</dbReference>
<keyword evidence="3" id="KW-1185">Reference proteome</keyword>
<protein>
    <submittedName>
        <fullName evidence="2">Uncharacterized protein</fullName>
    </submittedName>
</protein>
<organism evidence="2 3">
    <name type="scientific">Hydrobacter penzbergensis</name>
    <dbReference type="NCBI Taxonomy" id="1235997"/>
    <lineage>
        <taxon>Bacteria</taxon>
        <taxon>Pseudomonadati</taxon>
        <taxon>Bacteroidota</taxon>
        <taxon>Chitinophagia</taxon>
        <taxon>Chitinophagales</taxon>
        <taxon>Chitinophagaceae</taxon>
        <taxon>Hydrobacter</taxon>
    </lineage>
</organism>
<evidence type="ECO:0000313" key="3">
    <source>
        <dbReference type="Proteomes" id="UP000198711"/>
    </source>
</evidence>
<name>A0A8X8IDP4_9BACT</name>
<feature type="transmembrane region" description="Helical" evidence="1">
    <location>
        <begin position="89"/>
        <end position="122"/>
    </location>
</feature>
<keyword evidence="1" id="KW-1133">Transmembrane helix</keyword>
<feature type="transmembrane region" description="Helical" evidence="1">
    <location>
        <begin position="304"/>
        <end position="322"/>
    </location>
</feature>
<dbReference type="AlphaFoldDB" id="A0A8X8IDP4"/>
<dbReference type="EMBL" id="FNNO01000002">
    <property type="protein sequence ID" value="SDW35769.1"/>
    <property type="molecule type" value="Genomic_DNA"/>
</dbReference>
<feature type="transmembrane region" description="Helical" evidence="1">
    <location>
        <begin position="142"/>
        <end position="166"/>
    </location>
</feature>
<sequence>MVFLFRDKSIANIFFLSVLSIVVHLHFFSSVPVVITDQHDGLISMVLTSYIAGQSQTVLFVLYHIVVLLQALRLNMVLNDQRMFHQYTYMVAMCYVLLSAILPQWCSISSALVSNSLLIWIFTKLCKLYNNPSPKTLLFNTGLIVGATILCYYPTAVLVLAVLFALTVVRPFRLAEWLILLMGTLLPFYFLFSWLFLSDRLAGYGNFLPRIRVGLPISHWDTDLVVSLAYLALLFLTGFYYWQVSMGRMGIQIRKNWGVMVVMLLIVLPVPFVFKNAGITASIMSLVPLATFSSNAFSGPKRLLFPNFLFWLAIGVIIYHNWHLV</sequence>
<keyword evidence="1" id="KW-0472">Membrane</keyword>
<dbReference type="RefSeq" id="WP_092722142.1">
    <property type="nucleotide sequence ID" value="NZ_FNNO01000002.1"/>
</dbReference>
<feature type="transmembrane region" description="Helical" evidence="1">
    <location>
        <begin position="47"/>
        <end position="69"/>
    </location>
</feature>
<proteinExistence type="predicted"/>
<evidence type="ECO:0000256" key="1">
    <source>
        <dbReference type="SAM" id="Phobius"/>
    </source>
</evidence>
<feature type="transmembrane region" description="Helical" evidence="1">
    <location>
        <begin position="178"/>
        <end position="197"/>
    </location>
</feature>
<accession>A0A8X8IDP4</accession>
<feature type="transmembrane region" description="Helical" evidence="1">
    <location>
        <begin position="256"/>
        <end position="273"/>
    </location>
</feature>
<keyword evidence="1" id="KW-0812">Transmembrane</keyword>
<reference evidence="2 3" key="1">
    <citation type="submission" date="2016-10" db="EMBL/GenBank/DDBJ databases">
        <authorList>
            <person name="Varghese N."/>
            <person name="Submissions S."/>
        </authorList>
    </citation>
    <scope>NUCLEOTIDE SEQUENCE [LARGE SCALE GENOMIC DNA]</scope>
    <source>
        <strain evidence="2 3">DSM 25353</strain>
    </source>
</reference>
<feature type="transmembrane region" description="Helical" evidence="1">
    <location>
        <begin position="12"/>
        <end position="35"/>
    </location>
</feature>
<comment type="caution">
    <text evidence="2">The sequence shown here is derived from an EMBL/GenBank/DDBJ whole genome shotgun (WGS) entry which is preliminary data.</text>
</comment>
<feature type="transmembrane region" description="Helical" evidence="1">
    <location>
        <begin position="224"/>
        <end position="244"/>
    </location>
</feature>
<evidence type="ECO:0000313" key="2">
    <source>
        <dbReference type="EMBL" id="SDW35769.1"/>
    </source>
</evidence>